<name>A0A0D0Q3E3_KITGR</name>
<dbReference type="Proteomes" id="UP000032066">
    <property type="component" value="Unassembled WGS sequence"/>
</dbReference>
<gene>
    <name evidence="1" type="ORF">TR51_06750</name>
</gene>
<protein>
    <submittedName>
        <fullName evidence="1">Uncharacterized protein</fullName>
    </submittedName>
</protein>
<proteinExistence type="predicted"/>
<dbReference type="PATRIC" id="fig|2064.6.peg.1481"/>
<dbReference type="STRING" id="2064.TR51_06750"/>
<keyword evidence="2" id="KW-1185">Reference proteome</keyword>
<dbReference type="AlphaFoldDB" id="A0A0D0Q3E3"/>
<reference evidence="1 2" key="1">
    <citation type="submission" date="2015-02" db="EMBL/GenBank/DDBJ databases">
        <title>Draft genome sequence of Kitasatospora griseola MF730-N6, a bafilomycin, terpentecin and satosporin producer.</title>
        <authorList>
            <person name="Arens J.C."/>
            <person name="Haltli B."/>
            <person name="Kerr R.G."/>
        </authorList>
    </citation>
    <scope>NUCLEOTIDE SEQUENCE [LARGE SCALE GENOMIC DNA]</scope>
    <source>
        <strain evidence="1 2">MF730-N6</strain>
    </source>
</reference>
<dbReference type="EMBL" id="JXZB01000001">
    <property type="protein sequence ID" value="KIQ67072.1"/>
    <property type="molecule type" value="Genomic_DNA"/>
</dbReference>
<evidence type="ECO:0000313" key="1">
    <source>
        <dbReference type="EMBL" id="KIQ67072.1"/>
    </source>
</evidence>
<comment type="caution">
    <text evidence="1">The sequence shown here is derived from an EMBL/GenBank/DDBJ whole genome shotgun (WGS) entry which is preliminary data.</text>
</comment>
<evidence type="ECO:0000313" key="2">
    <source>
        <dbReference type="Proteomes" id="UP000032066"/>
    </source>
</evidence>
<accession>A0A0D0Q3E3</accession>
<sequence length="63" mass="6653">MTATPSEQGISPARLHGEACFVCGSTEPPLHPNGTITIDGNAPGVVHDFETVVCIRHREADRG</sequence>
<organism evidence="1 2">
    <name type="scientific">Kitasatospora griseola</name>
    <name type="common">Streptomyces griseolosporeus</name>
    <dbReference type="NCBI Taxonomy" id="2064"/>
    <lineage>
        <taxon>Bacteria</taxon>
        <taxon>Bacillati</taxon>
        <taxon>Actinomycetota</taxon>
        <taxon>Actinomycetes</taxon>
        <taxon>Kitasatosporales</taxon>
        <taxon>Streptomycetaceae</taxon>
        <taxon>Kitasatospora</taxon>
    </lineage>
</organism>